<evidence type="ECO:0000256" key="17">
    <source>
        <dbReference type="ARBA" id="ARBA00076608"/>
    </source>
</evidence>
<evidence type="ECO:0000256" key="3">
    <source>
        <dbReference type="ARBA" id="ARBA00011738"/>
    </source>
</evidence>
<dbReference type="EMBL" id="AMQN01008181">
    <property type="status" value="NOT_ANNOTATED_CDS"/>
    <property type="molecule type" value="Genomic_DNA"/>
</dbReference>
<dbReference type="FunFam" id="1.20.120.980:FF:000002">
    <property type="entry name" value="lysosomal Pro-X carboxypeptidase"/>
    <property type="match status" value="1"/>
</dbReference>
<comment type="similarity">
    <text evidence="2">Belongs to the peptidase S28 family.</text>
</comment>
<dbReference type="InterPro" id="IPR042269">
    <property type="entry name" value="Ser_carbopepase_S28_SKS"/>
</dbReference>
<evidence type="ECO:0000256" key="1">
    <source>
        <dbReference type="ARBA" id="ARBA00004371"/>
    </source>
</evidence>
<accession>R7UMA3</accession>
<dbReference type="GO" id="GO:0003085">
    <property type="term" value="P:negative regulation of systemic arterial blood pressure"/>
    <property type="evidence" value="ECO:0007669"/>
    <property type="project" value="TreeGrafter"/>
</dbReference>
<evidence type="ECO:0000256" key="8">
    <source>
        <dbReference type="ARBA" id="ARBA00023145"/>
    </source>
</evidence>
<name>R7UMA3_CAPTE</name>
<feature type="chain" id="PRO_5008788173" description="Lysosomal Pro-X carboxypeptidase" evidence="18">
    <location>
        <begin position="23"/>
        <end position="487"/>
    </location>
</feature>
<gene>
    <name evidence="19" type="ORF">CAPTEDRAFT_174591</name>
</gene>
<reference evidence="21" key="1">
    <citation type="submission" date="2012-12" db="EMBL/GenBank/DDBJ databases">
        <authorList>
            <person name="Hellsten U."/>
            <person name="Grimwood J."/>
            <person name="Chapman J.A."/>
            <person name="Shapiro H."/>
            <person name="Aerts A."/>
            <person name="Otillar R.P."/>
            <person name="Terry A.Y."/>
            <person name="Boore J.L."/>
            <person name="Simakov O."/>
            <person name="Marletaz F."/>
            <person name="Cho S.-J."/>
            <person name="Edsinger-Gonzales E."/>
            <person name="Havlak P."/>
            <person name="Kuo D.-H."/>
            <person name="Larsson T."/>
            <person name="Lv J."/>
            <person name="Arendt D."/>
            <person name="Savage R."/>
            <person name="Osoegawa K."/>
            <person name="de Jong P."/>
            <person name="Lindberg D.R."/>
            <person name="Seaver E.C."/>
            <person name="Weisblat D.A."/>
            <person name="Putnam N.H."/>
            <person name="Grigoriev I.V."/>
            <person name="Rokhsar D.S."/>
        </authorList>
    </citation>
    <scope>NUCLEOTIDE SEQUENCE</scope>
    <source>
        <strain evidence="21">I ESC-2004</strain>
    </source>
</reference>
<dbReference type="GO" id="GO:0004185">
    <property type="term" value="F:serine-type carboxypeptidase activity"/>
    <property type="evidence" value="ECO:0007669"/>
    <property type="project" value="UniProtKB-EC"/>
</dbReference>
<reference evidence="19 21" key="2">
    <citation type="journal article" date="2013" name="Nature">
        <title>Insights into bilaterian evolution from three spiralian genomes.</title>
        <authorList>
            <person name="Simakov O."/>
            <person name="Marletaz F."/>
            <person name="Cho S.J."/>
            <person name="Edsinger-Gonzales E."/>
            <person name="Havlak P."/>
            <person name="Hellsten U."/>
            <person name="Kuo D.H."/>
            <person name="Larsson T."/>
            <person name="Lv J."/>
            <person name="Arendt D."/>
            <person name="Savage R."/>
            <person name="Osoegawa K."/>
            <person name="de Jong P."/>
            <person name="Grimwood J."/>
            <person name="Chapman J.A."/>
            <person name="Shapiro H."/>
            <person name="Aerts A."/>
            <person name="Otillar R.P."/>
            <person name="Terry A.Y."/>
            <person name="Boore J.L."/>
            <person name="Grigoriev I.V."/>
            <person name="Lindberg D.R."/>
            <person name="Seaver E.C."/>
            <person name="Weisblat D.A."/>
            <person name="Putnam N.H."/>
            <person name="Rokhsar D.S."/>
        </authorList>
    </citation>
    <scope>NUCLEOTIDE SEQUENCE</scope>
    <source>
        <strain evidence="19 21">I ESC-2004</strain>
    </source>
</reference>
<dbReference type="MEROPS" id="S28.001"/>
<dbReference type="Gene3D" id="3.40.50.1820">
    <property type="entry name" value="alpha/beta hydrolase"/>
    <property type="match status" value="1"/>
</dbReference>
<dbReference type="Gene3D" id="1.20.120.980">
    <property type="entry name" value="Serine carboxypeptidase S28, SKS domain"/>
    <property type="match status" value="1"/>
</dbReference>
<evidence type="ECO:0000256" key="5">
    <source>
        <dbReference type="ARBA" id="ARBA00022670"/>
    </source>
</evidence>
<keyword evidence="6 18" id="KW-0732">Signal</keyword>
<keyword evidence="7" id="KW-0378">Hydrolase</keyword>
<evidence type="ECO:0000256" key="7">
    <source>
        <dbReference type="ARBA" id="ARBA00022801"/>
    </source>
</evidence>
<dbReference type="InterPro" id="IPR029058">
    <property type="entry name" value="AB_hydrolase_fold"/>
</dbReference>
<dbReference type="GO" id="GO:0005764">
    <property type="term" value="C:lysosome"/>
    <property type="evidence" value="ECO:0007669"/>
    <property type="project" value="UniProtKB-SubCell"/>
</dbReference>
<evidence type="ECO:0000256" key="6">
    <source>
        <dbReference type="ARBA" id="ARBA00022729"/>
    </source>
</evidence>
<organism evidence="19">
    <name type="scientific">Capitella teleta</name>
    <name type="common">Polychaete worm</name>
    <dbReference type="NCBI Taxonomy" id="283909"/>
    <lineage>
        <taxon>Eukaryota</taxon>
        <taxon>Metazoa</taxon>
        <taxon>Spiralia</taxon>
        <taxon>Lophotrochozoa</taxon>
        <taxon>Annelida</taxon>
        <taxon>Polychaeta</taxon>
        <taxon>Sedentaria</taxon>
        <taxon>Scolecida</taxon>
        <taxon>Capitellidae</taxon>
        <taxon>Capitella</taxon>
    </lineage>
</organism>
<evidence type="ECO:0000256" key="14">
    <source>
        <dbReference type="ARBA" id="ARBA00066456"/>
    </source>
</evidence>
<dbReference type="EnsemblMetazoa" id="CapteT174591">
    <property type="protein sequence ID" value="CapteP174591"/>
    <property type="gene ID" value="CapteG174591"/>
</dbReference>
<comment type="function">
    <text evidence="13">Cleaves C-terminal amino acids linked to proline in peptides such as angiotensin II, III and des-Arg9-bradykinin. This cleavage occurs at acidic pH, but enzymatic activity is retained with some substrates at neutral pH.</text>
</comment>
<evidence type="ECO:0000313" key="19">
    <source>
        <dbReference type="EMBL" id="ELU04397.1"/>
    </source>
</evidence>
<dbReference type="FunCoup" id="R7UMA3">
    <property type="interactions" value="576"/>
</dbReference>
<evidence type="ECO:0000313" key="20">
    <source>
        <dbReference type="EnsemblMetazoa" id="CapteP174591"/>
    </source>
</evidence>
<protein>
    <recommendedName>
        <fullName evidence="15">Lysosomal Pro-X carboxypeptidase</fullName>
        <ecNumber evidence="14">3.4.16.2</ecNumber>
    </recommendedName>
    <alternativeName>
        <fullName evidence="17">Proline carboxypeptidase</fullName>
    </alternativeName>
    <alternativeName>
        <fullName evidence="16">Prolylcarboxypeptidase</fullName>
    </alternativeName>
</protein>
<dbReference type="SUPFAM" id="SSF53474">
    <property type="entry name" value="alpha/beta-Hydrolases"/>
    <property type="match status" value="1"/>
</dbReference>
<evidence type="ECO:0000256" key="16">
    <source>
        <dbReference type="ARBA" id="ARBA00076475"/>
    </source>
</evidence>
<keyword evidence="5" id="KW-0645">Protease</keyword>
<evidence type="ECO:0000256" key="2">
    <source>
        <dbReference type="ARBA" id="ARBA00011079"/>
    </source>
</evidence>
<dbReference type="PANTHER" id="PTHR11010">
    <property type="entry name" value="PROTEASE S28 PRO-X CARBOXYPEPTIDASE-RELATED"/>
    <property type="match status" value="1"/>
</dbReference>
<feature type="signal peptide" evidence="18">
    <location>
        <begin position="1"/>
        <end position="22"/>
    </location>
</feature>
<comment type="subcellular location">
    <subcellularLocation>
        <location evidence="1">Lysosome</location>
    </subcellularLocation>
</comment>
<sequence>MRSIPTFVLLALPLLDWYVVFGYGIRKGPETNQDISYTTHYITQKVDHFGFANDNTYKQRYLLNDQHWRPGSPIFFYTGNEGAIDWFCNNTGIMWEWAPSFNAMLIFAEHRYYGESLPYGNKSFDSPNHLNYLTSEQALADFVSLIADVKQRMPATSKSPVVAFGGSYGGMLAAWLRMKYPSAVVGAFAASAPIWEFGDLVPLGGFAVVTTKSYASANPNCPIIIRRSWSVMDQLASSVEGREFLASALGLCNPVKSSAEVKSWLSSTWINLAMANYPYKANFLEPLPAWPVKAICSHLSDINLDHKELVHAVRHAVDVYYNYTGSASCYKTSESATGNLGDQGWDIQSCTEMVMPMSNDGVNDMFEPSPWNMTAVTEDCQKKFKLTPRPDWIIRQYGGRNISAHSNIIFSNGLLDPWSAGGVMQSISESLVAIVIADGAHHVDLRSSHPDDPISVQMARKKEKAIIAHWLGYQPKSLKATVGRNVL</sequence>
<evidence type="ECO:0000256" key="18">
    <source>
        <dbReference type="SAM" id="SignalP"/>
    </source>
</evidence>
<dbReference type="OrthoDB" id="2130629at2759"/>
<keyword evidence="4" id="KW-0121">Carboxypeptidase</keyword>
<reference evidence="20" key="3">
    <citation type="submission" date="2015-06" db="UniProtKB">
        <authorList>
            <consortium name="EnsemblMetazoa"/>
        </authorList>
    </citation>
    <scope>IDENTIFICATION</scope>
</reference>
<keyword evidence="11" id="KW-0458">Lysosome</keyword>
<dbReference type="EMBL" id="KB302363">
    <property type="protein sequence ID" value="ELU04397.1"/>
    <property type="molecule type" value="Genomic_DNA"/>
</dbReference>
<evidence type="ECO:0000256" key="10">
    <source>
        <dbReference type="ARBA" id="ARBA00023180"/>
    </source>
</evidence>
<keyword evidence="21" id="KW-1185">Reference proteome</keyword>
<dbReference type="GO" id="GO:0006508">
    <property type="term" value="P:proteolysis"/>
    <property type="evidence" value="ECO:0007669"/>
    <property type="project" value="UniProtKB-KW"/>
</dbReference>
<dbReference type="GO" id="GO:0008239">
    <property type="term" value="F:dipeptidyl-peptidase activity"/>
    <property type="evidence" value="ECO:0007669"/>
    <property type="project" value="TreeGrafter"/>
</dbReference>
<dbReference type="PANTHER" id="PTHR11010:SF38">
    <property type="entry name" value="LYSOSOMAL PRO-X CARBOXYPEPTIDASE"/>
    <property type="match status" value="1"/>
</dbReference>
<comment type="catalytic activity">
    <reaction evidence="12">
        <text>Cleavage of a -Pro-|-Xaa bond to release a C-terminal amino acid.</text>
        <dbReference type="EC" id="3.4.16.2"/>
    </reaction>
</comment>
<dbReference type="HOGENOM" id="CLU_020959_0_0_1"/>
<dbReference type="Pfam" id="PF05577">
    <property type="entry name" value="Peptidase_S28"/>
    <property type="match status" value="1"/>
</dbReference>
<keyword evidence="8" id="KW-0865">Zymogen</keyword>
<evidence type="ECO:0000256" key="15">
    <source>
        <dbReference type="ARBA" id="ARBA00073691"/>
    </source>
</evidence>
<keyword evidence="9" id="KW-1015">Disulfide bond</keyword>
<evidence type="ECO:0000256" key="9">
    <source>
        <dbReference type="ARBA" id="ARBA00023157"/>
    </source>
</evidence>
<evidence type="ECO:0000256" key="11">
    <source>
        <dbReference type="ARBA" id="ARBA00023228"/>
    </source>
</evidence>
<dbReference type="GO" id="GO:0043535">
    <property type="term" value="P:regulation of blood vessel endothelial cell migration"/>
    <property type="evidence" value="ECO:0007669"/>
    <property type="project" value="TreeGrafter"/>
</dbReference>
<evidence type="ECO:0000256" key="12">
    <source>
        <dbReference type="ARBA" id="ARBA00052013"/>
    </source>
</evidence>
<evidence type="ECO:0000256" key="4">
    <source>
        <dbReference type="ARBA" id="ARBA00022645"/>
    </source>
</evidence>
<proteinExistence type="inferred from homology"/>
<keyword evidence="10" id="KW-0325">Glycoprotein</keyword>
<comment type="subunit">
    <text evidence="3">Homodimer.</text>
</comment>
<dbReference type="EC" id="3.4.16.2" evidence="14"/>
<dbReference type="Proteomes" id="UP000014760">
    <property type="component" value="Unassembled WGS sequence"/>
</dbReference>
<evidence type="ECO:0000313" key="21">
    <source>
        <dbReference type="Proteomes" id="UP000014760"/>
    </source>
</evidence>
<dbReference type="AlphaFoldDB" id="R7UMA3"/>
<dbReference type="OMA" id="QTCNQMV"/>
<dbReference type="STRING" id="283909.R7UMA3"/>
<dbReference type="InterPro" id="IPR008758">
    <property type="entry name" value="Peptidase_S28"/>
</dbReference>
<evidence type="ECO:0000256" key="13">
    <source>
        <dbReference type="ARBA" id="ARBA00059701"/>
    </source>
</evidence>